<reference evidence="2" key="1">
    <citation type="journal article" date="2023" name="bioRxiv">
        <title>Improved chromosome-level genome assembly for marigold (Tagetes erecta).</title>
        <authorList>
            <person name="Jiang F."/>
            <person name="Yuan L."/>
            <person name="Wang S."/>
            <person name="Wang H."/>
            <person name="Xu D."/>
            <person name="Wang A."/>
            <person name="Fan W."/>
        </authorList>
    </citation>
    <scope>NUCLEOTIDE SEQUENCE</scope>
    <source>
        <strain evidence="2">WSJ</strain>
        <tissue evidence="2">Leaf</tissue>
    </source>
</reference>
<keyword evidence="3" id="KW-1185">Reference proteome</keyword>
<accession>A0AAD8KQX8</accession>
<keyword evidence="1" id="KW-0472">Membrane</keyword>
<gene>
    <name evidence="2" type="ORF">QVD17_16454</name>
</gene>
<keyword evidence="1" id="KW-0812">Transmembrane</keyword>
<evidence type="ECO:0000313" key="3">
    <source>
        <dbReference type="Proteomes" id="UP001229421"/>
    </source>
</evidence>
<comment type="caution">
    <text evidence="2">The sequence shown here is derived from an EMBL/GenBank/DDBJ whole genome shotgun (WGS) entry which is preliminary data.</text>
</comment>
<evidence type="ECO:0000256" key="1">
    <source>
        <dbReference type="SAM" id="Phobius"/>
    </source>
</evidence>
<sequence>MRWFIKPLLPITTAAVVTTTVILLTTIQNYIGLRNKSREKMYLAVIHSDPNRPVCYAKTLEITAHPRLELAVNVYCM</sequence>
<dbReference type="AlphaFoldDB" id="A0AAD8KQX8"/>
<organism evidence="2 3">
    <name type="scientific">Tagetes erecta</name>
    <name type="common">African marigold</name>
    <dbReference type="NCBI Taxonomy" id="13708"/>
    <lineage>
        <taxon>Eukaryota</taxon>
        <taxon>Viridiplantae</taxon>
        <taxon>Streptophyta</taxon>
        <taxon>Embryophyta</taxon>
        <taxon>Tracheophyta</taxon>
        <taxon>Spermatophyta</taxon>
        <taxon>Magnoliopsida</taxon>
        <taxon>eudicotyledons</taxon>
        <taxon>Gunneridae</taxon>
        <taxon>Pentapetalae</taxon>
        <taxon>asterids</taxon>
        <taxon>campanulids</taxon>
        <taxon>Asterales</taxon>
        <taxon>Asteraceae</taxon>
        <taxon>Asteroideae</taxon>
        <taxon>Heliantheae alliance</taxon>
        <taxon>Tageteae</taxon>
        <taxon>Tagetes</taxon>
    </lineage>
</organism>
<dbReference type="EMBL" id="JAUHHV010000004">
    <property type="protein sequence ID" value="KAK1427760.1"/>
    <property type="molecule type" value="Genomic_DNA"/>
</dbReference>
<name>A0AAD8KQX8_TARER</name>
<proteinExistence type="predicted"/>
<protein>
    <submittedName>
        <fullName evidence="2">Uncharacterized protein</fullName>
    </submittedName>
</protein>
<feature type="transmembrane region" description="Helical" evidence="1">
    <location>
        <begin position="12"/>
        <end position="31"/>
    </location>
</feature>
<dbReference type="Proteomes" id="UP001229421">
    <property type="component" value="Unassembled WGS sequence"/>
</dbReference>
<evidence type="ECO:0000313" key="2">
    <source>
        <dbReference type="EMBL" id="KAK1427760.1"/>
    </source>
</evidence>
<keyword evidence="1" id="KW-1133">Transmembrane helix</keyword>